<dbReference type="AlphaFoldDB" id="A0AAE9IX57"/>
<feature type="chain" id="PRO_5042224633" evidence="1">
    <location>
        <begin position="20"/>
        <end position="142"/>
    </location>
</feature>
<gene>
    <name evidence="2" type="ORF">L3Y34_019752</name>
</gene>
<organism evidence="2 3">
    <name type="scientific">Caenorhabditis briggsae</name>
    <dbReference type="NCBI Taxonomy" id="6238"/>
    <lineage>
        <taxon>Eukaryota</taxon>
        <taxon>Metazoa</taxon>
        <taxon>Ecdysozoa</taxon>
        <taxon>Nematoda</taxon>
        <taxon>Chromadorea</taxon>
        <taxon>Rhabditida</taxon>
        <taxon>Rhabditina</taxon>
        <taxon>Rhabditomorpha</taxon>
        <taxon>Rhabditoidea</taxon>
        <taxon>Rhabditidae</taxon>
        <taxon>Peloderinae</taxon>
        <taxon>Caenorhabditis</taxon>
    </lineage>
</organism>
<reference evidence="2 3" key="1">
    <citation type="submission" date="2022-05" db="EMBL/GenBank/DDBJ databases">
        <title>Chromosome-level reference genomes for two strains of Caenorhabditis briggsae: an improved platform for comparative genomics.</title>
        <authorList>
            <person name="Stevens L."/>
            <person name="Andersen E.C."/>
        </authorList>
    </citation>
    <scope>NUCLEOTIDE SEQUENCE [LARGE SCALE GENOMIC DNA]</scope>
    <source>
        <strain evidence="2">QX1410_ONT</strain>
        <tissue evidence="2">Whole-organism</tissue>
    </source>
</reference>
<dbReference type="EMBL" id="CP090892">
    <property type="protein sequence ID" value="ULU08748.1"/>
    <property type="molecule type" value="Genomic_DNA"/>
</dbReference>
<proteinExistence type="predicted"/>
<evidence type="ECO:0000313" key="2">
    <source>
        <dbReference type="EMBL" id="ULU08748.1"/>
    </source>
</evidence>
<accession>A0AAE9IX57</accession>
<keyword evidence="1" id="KW-0732">Signal</keyword>
<evidence type="ECO:0000256" key="1">
    <source>
        <dbReference type="SAM" id="SignalP"/>
    </source>
</evidence>
<dbReference type="Proteomes" id="UP000827892">
    <property type="component" value="Chromosome II"/>
</dbReference>
<sequence length="142" mass="15657">MLIIWQFAVLLFIINPTKCESTVTTEESSTVTSTTMEKTPQTSTVLPETSTVPTTVLPITITTTIRIIKTTVTVPKTATKMPLGLQKKAPIEDVTSSKPEDVECGGEHICFDDQPIGESDGKNYWNFIFAHFLGFLVFNWAG</sequence>
<feature type="signal peptide" evidence="1">
    <location>
        <begin position="1"/>
        <end position="19"/>
    </location>
</feature>
<evidence type="ECO:0000313" key="3">
    <source>
        <dbReference type="Proteomes" id="UP000827892"/>
    </source>
</evidence>
<name>A0AAE9IX57_CAEBR</name>
<protein>
    <submittedName>
        <fullName evidence="2">Uncharacterized protein</fullName>
    </submittedName>
</protein>